<dbReference type="EMBL" id="CP024700">
    <property type="protein sequence ID" value="ATV62913.1"/>
    <property type="molecule type" value="Genomic_DNA"/>
</dbReference>
<proteinExistence type="predicted"/>
<dbReference type="AlphaFoldDB" id="A0AAD0ANL3"/>
<dbReference type="Proteomes" id="UP000228552">
    <property type="component" value="Chromosome"/>
</dbReference>
<accession>A0AAD0ANL3</accession>
<organism evidence="1 2">
    <name type="scientific">Fusobacterium pseudoperiodonticum</name>
    <dbReference type="NCBI Taxonomy" id="2663009"/>
    <lineage>
        <taxon>Bacteria</taxon>
        <taxon>Fusobacteriati</taxon>
        <taxon>Fusobacteriota</taxon>
        <taxon>Fusobacteriia</taxon>
        <taxon>Fusobacteriales</taxon>
        <taxon>Fusobacteriaceae</taxon>
        <taxon>Fusobacterium</taxon>
    </lineage>
</organism>
<reference evidence="1 2" key="1">
    <citation type="submission" date="2017-11" db="EMBL/GenBank/DDBJ databases">
        <title>Genome sequencing of Fusobacterium periodonticum KCOM 1263.</title>
        <authorList>
            <person name="Kook J.-K."/>
            <person name="Park S.-N."/>
            <person name="Lim Y.K."/>
        </authorList>
    </citation>
    <scope>NUCLEOTIDE SEQUENCE [LARGE SCALE GENOMIC DNA]</scope>
    <source>
        <strain evidence="1 2">KCOM 1263</strain>
    </source>
</reference>
<name>A0AAD0ANL3_9FUSO</name>
<keyword evidence="2" id="KW-1185">Reference proteome</keyword>
<sequence length="93" mass="10648">MNLNKLKNYKSLAYGASNIAQLGKVKEEYKELLAEVRETSTFTTIKNMDNFKAEALDLITATVNLLLLSGLTEQDFDKHIEKLESYKNGKYKR</sequence>
<protein>
    <submittedName>
        <fullName evidence="1">Uncharacterized protein</fullName>
    </submittedName>
</protein>
<evidence type="ECO:0000313" key="1">
    <source>
        <dbReference type="EMBL" id="ATV62913.1"/>
    </source>
</evidence>
<evidence type="ECO:0000313" key="2">
    <source>
        <dbReference type="Proteomes" id="UP000228552"/>
    </source>
</evidence>
<gene>
    <name evidence="1" type="ORF">CTM74_11775</name>
</gene>